<gene>
    <name evidence="1" type="ORF">RJ53_04760</name>
</gene>
<keyword evidence="2" id="KW-1185">Reference proteome</keyword>
<name>A0A8J8B5A4_9EURY</name>
<reference evidence="1" key="1">
    <citation type="submission" date="2014-12" db="EMBL/GenBank/DDBJ databases">
        <authorList>
            <person name="Huang H.-H."/>
            <person name="Chen S.-C."/>
            <person name="Lai M.-C."/>
        </authorList>
    </citation>
    <scope>NUCLEOTIDE SEQUENCE</scope>
    <source>
        <strain evidence="1">K1F9705b</strain>
    </source>
</reference>
<dbReference type="OrthoDB" id="106510at2157"/>
<sequence>MRSTVLITILLLMFLALPAAAFSADRFTLTIEENGDADIEFDYTLTWIERVAVYLRIAEPENELRQALERNYNRPVEIKAVTPGSVQFTVDGLSKVKETFDGTVYTVPVLDFSSAVTALERYWFAPLVKVDLSPDISTVTFPDGRTEEFRNVTIIPMLVHTI</sequence>
<dbReference type="Proteomes" id="UP000730161">
    <property type="component" value="Unassembled WGS sequence"/>
</dbReference>
<dbReference type="RefSeq" id="WP_211530510.1">
    <property type="nucleotide sequence ID" value="NZ_JWHL01000005.1"/>
</dbReference>
<dbReference type="AlphaFoldDB" id="A0A8J8B5A4"/>
<dbReference type="EMBL" id="JWHL01000005">
    <property type="protein sequence ID" value="MBR1368859.1"/>
    <property type="molecule type" value="Genomic_DNA"/>
</dbReference>
<evidence type="ECO:0000313" key="1">
    <source>
        <dbReference type="EMBL" id="MBR1368859.1"/>
    </source>
</evidence>
<comment type="caution">
    <text evidence="1">The sequence shown here is derived from an EMBL/GenBank/DDBJ whole genome shotgun (WGS) entry which is preliminary data.</text>
</comment>
<organism evidence="1 2">
    <name type="scientific">Methanocalculus chunghsingensis</name>
    <dbReference type="NCBI Taxonomy" id="156457"/>
    <lineage>
        <taxon>Archaea</taxon>
        <taxon>Methanobacteriati</taxon>
        <taxon>Methanobacteriota</taxon>
        <taxon>Stenosarchaea group</taxon>
        <taxon>Methanomicrobia</taxon>
        <taxon>Methanomicrobiales</taxon>
        <taxon>Methanocalculaceae</taxon>
        <taxon>Methanocalculus</taxon>
    </lineage>
</organism>
<accession>A0A8J8B5A4</accession>
<proteinExistence type="predicted"/>
<evidence type="ECO:0000313" key="2">
    <source>
        <dbReference type="Proteomes" id="UP000730161"/>
    </source>
</evidence>
<protein>
    <submittedName>
        <fullName evidence="1">Uncharacterized protein</fullName>
    </submittedName>
</protein>